<reference evidence="2" key="1">
    <citation type="submission" date="2015-09" db="EMBL/GenBank/DDBJ databases">
        <title>De novo assembly of Pectinophora gossypiella (Pink Bollworm) gut transcriptome.</title>
        <authorList>
            <person name="Tassone E.E."/>
        </authorList>
    </citation>
    <scope>NUCLEOTIDE SEQUENCE</scope>
</reference>
<name>A0A1E1WSI3_PECGO</name>
<evidence type="ECO:0008006" key="3">
    <source>
        <dbReference type="Google" id="ProtNLM"/>
    </source>
</evidence>
<feature type="signal peptide" evidence="1">
    <location>
        <begin position="1"/>
        <end position="19"/>
    </location>
</feature>
<feature type="chain" id="PRO_5009115551" description="Secreted protein" evidence="1">
    <location>
        <begin position="20"/>
        <end position="107"/>
    </location>
</feature>
<gene>
    <name evidence="2" type="ORF">g.7342</name>
</gene>
<keyword evidence="1" id="KW-0732">Signal</keyword>
<protein>
    <recommendedName>
        <fullName evidence="3">Secreted protein</fullName>
    </recommendedName>
</protein>
<dbReference type="EMBL" id="GDQN01001283">
    <property type="protein sequence ID" value="JAT89771.1"/>
    <property type="molecule type" value="Transcribed_RNA"/>
</dbReference>
<evidence type="ECO:0000313" key="2">
    <source>
        <dbReference type="EMBL" id="JAT89771.1"/>
    </source>
</evidence>
<sequence length="107" mass="11628">MSLCGAGLGLVLLRPCACAAVGPVAVLPHYSATRHDVTALQVMTFKTLSYYSATRNDVTTLLSYSATLYNVTTVPRYTLTSPRYRANTSLAVHARRITCANFTPTIR</sequence>
<proteinExistence type="predicted"/>
<evidence type="ECO:0000256" key="1">
    <source>
        <dbReference type="SAM" id="SignalP"/>
    </source>
</evidence>
<organism evidence="2">
    <name type="scientific">Pectinophora gossypiella</name>
    <name type="common">Cotton pink bollworm</name>
    <name type="synonym">Depressaria gossypiella</name>
    <dbReference type="NCBI Taxonomy" id="13191"/>
    <lineage>
        <taxon>Eukaryota</taxon>
        <taxon>Metazoa</taxon>
        <taxon>Ecdysozoa</taxon>
        <taxon>Arthropoda</taxon>
        <taxon>Hexapoda</taxon>
        <taxon>Insecta</taxon>
        <taxon>Pterygota</taxon>
        <taxon>Neoptera</taxon>
        <taxon>Endopterygota</taxon>
        <taxon>Lepidoptera</taxon>
        <taxon>Glossata</taxon>
        <taxon>Ditrysia</taxon>
        <taxon>Gelechioidea</taxon>
        <taxon>Gelechiidae</taxon>
        <taxon>Apatetrinae</taxon>
        <taxon>Pectinophora</taxon>
    </lineage>
</organism>
<accession>A0A1E1WSI3</accession>
<dbReference type="AlphaFoldDB" id="A0A1E1WSI3"/>